<feature type="transmembrane region" description="Helical" evidence="6">
    <location>
        <begin position="430"/>
        <end position="449"/>
    </location>
</feature>
<evidence type="ECO:0000256" key="5">
    <source>
        <dbReference type="SAM" id="MobiDB-lite"/>
    </source>
</evidence>
<dbReference type="PANTHER" id="PTHR11662">
    <property type="entry name" value="SOLUTE CARRIER FAMILY 17"/>
    <property type="match status" value="1"/>
</dbReference>
<keyword evidence="2 6" id="KW-0812">Transmembrane</keyword>
<dbReference type="InterPro" id="IPR011701">
    <property type="entry name" value="MFS"/>
</dbReference>
<sequence>MPTNPCYCSPMRHAVIMSIMTAVGICYAQRVVLNMGITEMIKFKDTESPCPLRNITYSNTSFSTRQVEPTGDQKDWGEFGQGVLLCSFYAAWTLFQFLLIFVARLGGRFSILVGMAITSLATGLLPFGSIFMPIDFMNWVLLTLLRAAAGIGQAMVQHGINRLFIKWIWLEEKKVTVRLINCSKVVGIYFASITTGWLIKVTSSWHIPFFVFGAAGILWILFALFYVFADPEKHPMIQSYELEDLKDKVVAVEDKGKGAKDLAIFALALAQFGNEYVFLTLFTNYPKFLQSYIKMDLMEITQIGSLPYLMYFMGYFVFSMMCNNLFRRNLRVSCVYKFCVFIGLVVPAALLLVLIFLQCHIIGVLIVVSIALFLNGAAAYAIDENCLSLSLHFYPFIVTVCNACGGIAGTVTPMVIAIIAKDNSEGQWTWIFYFVIIVAFAMAICYAVMGSARRAKWDYKDNEEQPAKTKTKWYQEKPPE</sequence>
<evidence type="ECO:0000256" key="6">
    <source>
        <dbReference type="SAM" id="Phobius"/>
    </source>
</evidence>
<dbReference type="GeneID" id="108561958"/>
<feature type="transmembrane region" description="Helical" evidence="6">
    <location>
        <begin position="338"/>
        <end position="356"/>
    </location>
</feature>
<dbReference type="InterPro" id="IPR050382">
    <property type="entry name" value="MFS_Na/Anion_cotransporter"/>
</dbReference>
<organism evidence="7 8">
    <name type="scientific">Nicrophorus vespilloides</name>
    <name type="common">Boreal carrion beetle</name>
    <dbReference type="NCBI Taxonomy" id="110193"/>
    <lineage>
        <taxon>Eukaryota</taxon>
        <taxon>Metazoa</taxon>
        <taxon>Ecdysozoa</taxon>
        <taxon>Arthropoda</taxon>
        <taxon>Hexapoda</taxon>
        <taxon>Insecta</taxon>
        <taxon>Pterygota</taxon>
        <taxon>Neoptera</taxon>
        <taxon>Endopterygota</taxon>
        <taxon>Coleoptera</taxon>
        <taxon>Polyphaga</taxon>
        <taxon>Staphyliniformia</taxon>
        <taxon>Silphidae</taxon>
        <taxon>Nicrophorinae</taxon>
        <taxon>Nicrophorus</taxon>
    </lineage>
</organism>
<protein>
    <submittedName>
        <fullName evidence="8">Sialin-like</fullName>
    </submittedName>
</protein>
<evidence type="ECO:0000313" key="7">
    <source>
        <dbReference type="Proteomes" id="UP000695000"/>
    </source>
</evidence>
<dbReference type="InterPro" id="IPR036259">
    <property type="entry name" value="MFS_trans_sf"/>
</dbReference>
<evidence type="ECO:0000256" key="3">
    <source>
        <dbReference type="ARBA" id="ARBA00022989"/>
    </source>
</evidence>
<dbReference type="PANTHER" id="PTHR11662:SF399">
    <property type="entry name" value="FI19708P1-RELATED"/>
    <property type="match status" value="1"/>
</dbReference>
<dbReference type="SUPFAM" id="SSF103473">
    <property type="entry name" value="MFS general substrate transporter"/>
    <property type="match status" value="1"/>
</dbReference>
<feature type="transmembrane region" description="Helical" evidence="6">
    <location>
        <begin position="394"/>
        <end position="418"/>
    </location>
</feature>
<dbReference type="Gene3D" id="1.20.1250.20">
    <property type="entry name" value="MFS general substrate transporter like domains"/>
    <property type="match status" value="2"/>
</dbReference>
<feature type="transmembrane region" description="Helical" evidence="6">
    <location>
        <begin position="362"/>
        <end position="382"/>
    </location>
</feature>
<comment type="subcellular location">
    <subcellularLocation>
        <location evidence="1">Membrane</location>
        <topology evidence="1">Multi-pass membrane protein</topology>
    </subcellularLocation>
</comment>
<keyword evidence="4 6" id="KW-0472">Membrane</keyword>
<evidence type="ECO:0000313" key="8">
    <source>
        <dbReference type="RefSeq" id="XP_017775600.1"/>
    </source>
</evidence>
<reference evidence="8" key="1">
    <citation type="submission" date="2025-08" db="UniProtKB">
        <authorList>
            <consortium name="RefSeq"/>
        </authorList>
    </citation>
    <scope>IDENTIFICATION</scope>
    <source>
        <tissue evidence="8">Whole Larva</tissue>
    </source>
</reference>
<feature type="transmembrane region" description="Helical" evidence="6">
    <location>
        <begin position="205"/>
        <end position="229"/>
    </location>
</feature>
<proteinExistence type="predicted"/>
<accession>A0ABM1MM00</accession>
<feature type="transmembrane region" description="Helical" evidence="6">
    <location>
        <begin position="136"/>
        <end position="156"/>
    </location>
</feature>
<keyword evidence="7" id="KW-1185">Reference proteome</keyword>
<feature type="transmembrane region" description="Helical" evidence="6">
    <location>
        <begin position="177"/>
        <end position="199"/>
    </location>
</feature>
<feature type="transmembrane region" description="Helical" evidence="6">
    <location>
        <begin position="109"/>
        <end position="130"/>
    </location>
</feature>
<dbReference type="Pfam" id="PF07690">
    <property type="entry name" value="MFS_1"/>
    <property type="match status" value="1"/>
</dbReference>
<feature type="transmembrane region" description="Helical" evidence="6">
    <location>
        <begin position="305"/>
        <end position="326"/>
    </location>
</feature>
<feature type="transmembrane region" description="Helical" evidence="6">
    <location>
        <begin position="79"/>
        <end position="102"/>
    </location>
</feature>
<evidence type="ECO:0000256" key="4">
    <source>
        <dbReference type="ARBA" id="ARBA00023136"/>
    </source>
</evidence>
<evidence type="ECO:0000256" key="2">
    <source>
        <dbReference type="ARBA" id="ARBA00022692"/>
    </source>
</evidence>
<keyword evidence="3 6" id="KW-1133">Transmembrane helix</keyword>
<gene>
    <name evidence="8" type="primary">LOC108561958</name>
</gene>
<dbReference type="Proteomes" id="UP000695000">
    <property type="component" value="Unplaced"/>
</dbReference>
<feature type="region of interest" description="Disordered" evidence="5">
    <location>
        <begin position="460"/>
        <end position="480"/>
    </location>
</feature>
<name>A0ABM1MM00_NICVS</name>
<dbReference type="RefSeq" id="XP_017775600.1">
    <property type="nucleotide sequence ID" value="XM_017920111.1"/>
</dbReference>
<evidence type="ECO:0000256" key="1">
    <source>
        <dbReference type="ARBA" id="ARBA00004141"/>
    </source>
</evidence>
<feature type="transmembrane region" description="Helical" evidence="6">
    <location>
        <begin position="262"/>
        <end position="285"/>
    </location>
</feature>